<evidence type="ECO:0000259" key="13">
    <source>
        <dbReference type="PROSITE" id="PS51379"/>
    </source>
</evidence>
<accession>A0AA37MH41</accession>
<keyword evidence="10 12" id="KW-0408">Iron</keyword>
<evidence type="ECO:0000256" key="5">
    <source>
        <dbReference type="ARBA" id="ARBA00022448"/>
    </source>
</evidence>
<dbReference type="InterPro" id="IPR017896">
    <property type="entry name" value="4Fe4S_Fe-S-bd"/>
</dbReference>
<gene>
    <name evidence="14" type="ORF">CBA19CS42_10525</name>
</gene>
<dbReference type="InterPro" id="IPR050294">
    <property type="entry name" value="RnfB_subfamily"/>
</dbReference>
<dbReference type="Gene3D" id="3.30.70.20">
    <property type="match status" value="1"/>
</dbReference>
<dbReference type="InterPro" id="IPR000813">
    <property type="entry name" value="7Fe_ferredoxin"/>
</dbReference>
<dbReference type="GO" id="GO:0046872">
    <property type="term" value="F:metal ion binding"/>
    <property type="evidence" value="ECO:0007669"/>
    <property type="project" value="UniProtKB-UniRule"/>
</dbReference>
<dbReference type="GO" id="GO:0009055">
    <property type="term" value="F:electron transfer activity"/>
    <property type="evidence" value="ECO:0007669"/>
    <property type="project" value="UniProtKB-UniRule"/>
</dbReference>
<comment type="cofactor">
    <cofactor evidence="1">
        <name>[3Fe-4S] cluster</name>
        <dbReference type="ChEBI" id="CHEBI:21137"/>
    </cofactor>
</comment>
<comment type="caution">
    <text evidence="14">The sequence shown here is derived from an EMBL/GenBank/DDBJ whole genome shotgun (WGS) entry which is preliminary data.</text>
</comment>
<dbReference type="PANTHER" id="PTHR42859:SF2">
    <property type="entry name" value="FERREDOXIN"/>
    <property type="match status" value="1"/>
</dbReference>
<keyword evidence="7 12" id="KW-0479">Metal-binding</keyword>
<dbReference type="SUPFAM" id="SSF54862">
    <property type="entry name" value="4Fe-4S ferredoxins"/>
    <property type="match status" value="1"/>
</dbReference>
<dbReference type="EMBL" id="BPUS01000003">
    <property type="protein sequence ID" value="GJH24943.1"/>
    <property type="molecule type" value="Genomic_DNA"/>
</dbReference>
<evidence type="ECO:0000256" key="8">
    <source>
        <dbReference type="ARBA" id="ARBA00022737"/>
    </source>
</evidence>
<feature type="domain" description="4Fe-4S ferredoxin-type" evidence="13">
    <location>
        <begin position="31"/>
        <end position="60"/>
    </location>
</feature>
<comment type="function">
    <text evidence="3 12">Ferredoxins are iron-sulfur proteins that transfer electrons in a wide variety of metabolic reactions.</text>
</comment>
<evidence type="ECO:0000256" key="1">
    <source>
        <dbReference type="ARBA" id="ARBA00001927"/>
    </source>
</evidence>
<evidence type="ECO:0000313" key="15">
    <source>
        <dbReference type="Proteomes" id="UP001055111"/>
    </source>
</evidence>
<evidence type="ECO:0000256" key="3">
    <source>
        <dbReference type="ARBA" id="ARBA00003532"/>
    </source>
</evidence>
<evidence type="ECO:0000256" key="6">
    <source>
        <dbReference type="ARBA" id="ARBA00022485"/>
    </source>
</evidence>
<evidence type="ECO:0000256" key="11">
    <source>
        <dbReference type="ARBA" id="ARBA00023014"/>
    </source>
</evidence>
<comment type="cofactor">
    <cofactor evidence="2 12">
        <name>[4Fe-4S] cluster</name>
        <dbReference type="ChEBI" id="CHEBI:49883"/>
    </cofactor>
</comment>
<dbReference type="Pfam" id="PF00037">
    <property type="entry name" value="Fer4"/>
    <property type="match status" value="1"/>
</dbReference>
<keyword evidence="6 12" id="KW-0004">4Fe-4S</keyword>
<protein>
    <recommendedName>
        <fullName evidence="4 12">Ferredoxin</fullName>
    </recommendedName>
</protein>
<dbReference type="RefSeq" id="WP_238211474.1">
    <property type="nucleotide sequence ID" value="NZ_BPUS01000003.1"/>
</dbReference>
<dbReference type="InterPro" id="IPR017900">
    <property type="entry name" value="4Fe4S_Fe_S_CS"/>
</dbReference>
<keyword evidence="11 12" id="KW-0411">Iron-sulfur</keyword>
<keyword evidence="9 12" id="KW-0249">Electron transport</keyword>
<evidence type="ECO:0000256" key="7">
    <source>
        <dbReference type="ARBA" id="ARBA00022723"/>
    </source>
</evidence>
<name>A0AA37MH41_9BURK</name>
<dbReference type="GO" id="GO:0051539">
    <property type="term" value="F:4 iron, 4 sulfur cluster binding"/>
    <property type="evidence" value="ECO:0007669"/>
    <property type="project" value="UniProtKB-UniRule"/>
</dbReference>
<dbReference type="InterPro" id="IPR054830">
    <property type="entry name" value="FdxA_Actino"/>
</dbReference>
<evidence type="ECO:0000256" key="4">
    <source>
        <dbReference type="ARBA" id="ARBA00013529"/>
    </source>
</evidence>
<evidence type="ECO:0000313" key="14">
    <source>
        <dbReference type="EMBL" id="GJH24943.1"/>
    </source>
</evidence>
<keyword evidence="5 12" id="KW-0813">Transport</keyword>
<proteinExistence type="predicted"/>
<dbReference type="Proteomes" id="UP001055111">
    <property type="component" value="Unassembled WGS sequence"/>
</dbReference>
<dbReference type="NCBIfam" id="NF045480">
    <property type="entry name" value="FdxA_Actino"/>
    <property type="match status" value="1"/>
</dbReference>
<keyword evidence="8" id="KW-0677">Repeat</keyword>
<evidence type="ECO:0000256" key="10">
    <source>
        <dbReference type="ARBA" id="ARBA00023004"/>
    </source>
</evidence>
<evidence type="ECO:0000256" key="12">
    <source>
        <dbReference type="RuleBase" id="RU365098"/>
    </source>
</evidence>
<evidence type="ECO:0000256" key="2">
    <source>
        <dbReference type="ARBA" id="ARBA00001966"/>
    </source>
</evidence>
<sequence length="114" mass="11996">MAYVIGSPCIDVKDGACVQCCPVDCIYEGGRTLYIHPEECINCGVCVSVCPTEAIYHEEELPPAQAAFAAVNRAFFDVDVSALGSPGGASDVGRVAFDHPVVASWPRSSVTVTD</sequence>
<reference evidence="14" key="1">
    <citation type="submission" date="2022-09" db="EMBL/GenBank/DDBJ databases">
        <title>Isolation and characterization of 3-chlorobenzoate degrading bacteria from soils in Shizuoka.</title>
        <authorList>
            <person name="Ifat A."/>
            <person name="Ogawa N."/>
            <person name="Kimbara K."/>
            <person name="Moriuchi R."/>
            <person name="Dohra H."/>
            <person name="Shintani M."/>
        </authorList>
    </citation>
    <scope>NUCLEOTIDE SEQUENCE</scope>
    <source>
        <strain evidence="14">19CS4-2</strain>
    </source>
</reference>
<dbReference type="AlphaFoldDB" id="A0AA37MH41"/>
<dbReference type="PRINTS" id="PR00354">
    <property type="entry name" value="7FE8SFRDOXIN"/>
</dbReference>
<dbReference type="PROSITE" id="PS51379">
    <property type="entry name" value="4FE4S_FER_2"/>
    <property type="match status" value="1"/>
</dbReference>
<evidence type="ECO:0000256" key="9">
    <source>
        <dbReference type="ARBA" id="ARBA00022982"/>
    </source>
</evidence>
<dbReference type="PROSITE" id="PS00198">
    <property type="entry name" value="4FE4S_FER_1"/>
    <property type="match status" value="1"/>
</dbReference>
<organism evidence="14 15">
    <name type="scientific">Caballeronia novacaledonica</name>
    <dbReference type="NCBI Taxonomy" id="1544861"/>
    <lineage>
        <taxon>Bacteria</taxon>
        <taxon>Pseudomonadati</taxon>
        <taxon>Pseudomonadota</taxon>
        <taxon>Betaproteobacteria</taxon>
        <taxon>Burkholderiales</taxon>
        <taxon>Burkholderiaceae</taxon>
        <taxon>Caballeronia</taxon>
    </lineage>
</organism>
<dbReference type="PANTHER" id="PTHR42859">
    <property type="entry name" value="OXIDOREDUCTASE"/>
    <property type="match status" value="1"/>
</dbReference>